<dbReference type="EC" id="2.4.2.19" evidence="4"/>
<evidence type="ECO:0000256" key="8">
    <source>
        <dbReference type="ARBA" id="ARBA00033102"/>
    </source>
</evidence>
<feature type="domain" description="Quinolinate phosphoribosyl transferase C-terminal" evidence="11">
    <location>
        <begin position="111"/>
        <end position="290"/>
    </location>
</feature>
<name>A0ABM8HBZ9_9MICO</name>
<comment type="catalytic activity">
    <reaction evidence="9">
        <text>nicotinate beta-D-ribonucleotide + CO2 + diphosphate = quinolinate + 5-phospho-alpha-D-ribose 1-diphosphate + 2 H(+)</text>
        <dbReference type="Rhea" id="RHEA:12733"/>
        <dbReference type="ChEBI" id="CHEBI:15378"/>
        <dbReference type="ChEBI" id="CHEBI:16526"/>
        <dbReference type="ChEBI" id="CHEBI:29959"/>
        <dbReference type="ChEBI" id="CHEBI:33019"/>
        <dbReference type="ChEBI" id="CHEBI:57502"/>
        <dbReference type="ChEBI" id="CHEBI:58017"/>
        <dbReference type="EC" id="2.4.2.19"/>
    </reaction>
</comment>
<evidence type="ECO:0000256" key="6">
    <source>
        <dbReference type="ARBA" id="ARBA00022676"/>
    </source>
</evidence>
<comment type="pathway">
    <text evidence="2">Cofactor biosynthesis; NAD(+) biosynthesis; nicotinate D-ribonucleotide from quinolinate: step 1/1.</text>
</comment>
<keyword evidence="6 10" id="KW-0328">Glycosyltransferase</keyword>
<dbReference type="CDD" id="cd01572">
    <property type="entry name" value="QPRTase"/>
    <property type="match status" value="1"/>
</dbReference>
<dbReference type="Pfam" id="PF02749">
    <property type="entry name" value="QRPTase_N"/>
    <property type="match status" value="1"/>
</dbReference>
<dbReference type="Gene3D" id="3.20.20.70">
    <property type="entry name" value="Aldolase class I"/>
    <property type="match status" value="1"/>
</dbReference>
<dbReference type="Proteomes" id="UP001321421">
    <property type="component" value="Chromosome"/>
</dbReference>
<gene>
    <name evidence="13" type="primary">nadC</name>
    <name evidence="13" type="ORF">GCM10025872_21480</name>
</gene>
<feature type="domain" description="Quinolinate phosphoribosyl transferase N-terminal" evidence="12">
    <location>
        <begin position="24"/>
        <end position="109"/>
    </location>
</feature>
<dbReference type="InterPro" id="IPR002638">
    <property type="entry name" value="Quinolinate_PRibosylTrfase_C"/>
</dbReference>
<dbReference type="InterPro" id="IPR004393">
    <property type="entry name" value="NadC"/>
</dbReference>
<dbReference type="Pfam" id="PF01729">
    <property type="entry name" value="QRPTase_C"/>
    <property type="match status" value="1"/>
</dbReference>
<dbReference type="SUPFAM" id="SSF54675">
    <property type="entry name" value="Nicotinate/Quinolinate PRTase N-terminal domain-like"/>
    <property type="match status" value="1"/>
</dbReference>
<evidence type="ECO:0000256" key="9">
    <source>
        <dbReference type="ARBA" id="ARBA00047445"/>
    </source>
</evidence>
<evidence type="ECO:0000256" key="2">
    <source>
        <dbReference type="ARBA" id="ARBA00004893"/>
    </source>
</evidence>
<reference evidence="14" key="1">
    <citation type="journal article" date="2019" name="Int. J. Syst. Evol. Microbiol.">
        <title>The Global Catalogue of Microorganisms (GCM) 10K type strain sequencing project: providing services to taxonomists for standard genome sequencing and annotation.</title>
        <authorList>
            <consortium name="The Broad Institute Genomics Platform"/>
            <consortium name="The Broad Institute Genome Sequencing Center for Infectious Disease"/>
            <person name="Wu L."/>
            <person name="Ma J."/>
        </authorList>
    </citation>
    <scope>NUCLEOTIDE SEQUENCE [LARGE SCALE GENOMIC DNA]</scope>
    <source>
        <strain evidence="14">NBRC 110608</strain>
    </source>
</reference>
<comment type="similarity">
    <text evidence="3 10">Belongs to the NadC/ModD family.</text>
</comment>
<dbReference type="InterPro" id="IPR027277">
    <property type="entry name" value="NadC/ModD"/>
</dbReference>
<organism evidence="13 14">
    <name type="scientific">Barrientosiimonas endolithica</name>
    <dbReference type="NCBI Taxonomy" id="1535208"/>
    <lineage>
        <taxon>Bacteria</taxon>
        <taxon>Bacillati</taxon>
        <taxon>Actinomycetota</taxon>
        <taxon>Actinomycetes</taxon>
        <taxon>Micrococcales</taxon>
        <taxon>Dermacoccaceae</taxon>
        <taxon>Barrientosiimonas</taxon>
    </lineage>
</organism>
<evidence type="ECO:0000256" key="7">
    <source>
        <dbReference type="ARBA" id="ARBA00022679"/>
    </source>
</evidence>
<evidence type="ECO:0000259" key="12">
    <source>
        <dbReference type="Pfam" id="PF02749"/>
    </source>
</evidence>
<sequence>MTFDPQLEQVVRTALAEDLGAAGDLTAAAVVPEDAHAQAHIVAREDGVLSGVDAVTTTYALVDPRIEVTWHGQDGRSVTPGSVLATVRGPARGVLTGERVALNLLGRLSGVATATAELVHLVDGTGVGIADTRKTTPGLRALEKRAVLHGGGVNHRFGLHDAIMVKDNHIGFGGGLAAVLRRLADQPRHLVTVEVEVDTLQQQLQVLQFDADRIARGLRPVCHAILLDNMTPGQVADGVRRARAHPAPLVVEVSGAVNRKTVRPLAEAGPDLISVGALTHSARCLDVGLDLAGPDLA</sequence>
<evidence type="ECO:0000256" key="10">
    <source>
        <dbReference type="PIRNR" id="PIRNR006250"/>
    </source>
</evidence>
<keyword evidence="14" id="KW-1185">Reference proteome</keyword>
<dbReference type="InterPro" id="IPR022412">
    <property type="entry name" value="Quinolinate_PRibosylTrfase_N"/>
</dbReference>
<evidence type="ECO:0000256" key="1">
    <source>
        <dbReference type="ARBA" id="ARBA00003237"/>
    </source>
</evidence>
<protein>
    <recommendedName>
        <fullName evidence="4">nicotinate-nucleotide diphosphorylase (carboxylating)</fullName>
        <ecNumber evidence="4">2.4.2.19</ecNumber>
    </recommendedName>
    <alternativeName>
        <fullName evidence="8">Quinolinate phosphoribosyltransferase [decarboxylating]</fullName>
    </alternativeName>
</protein>
<evidence type="ECO:0000313" key="13">
    <source>
        <dbReference type="EMBL" id="BDZ58491.1"/>
    </source>
</evidence>
<proteinExistence type="inferred from homology"/>
<accession>A0ABM8HBZ9</accession>
<keyword evidence="7 10" id="KW-0808">Transferase</keyword>
<dbReference type="InterPro" id="IPR037128">
    <property type="entry name" value="Quinolinate_PRibosylTase_N_sf"/>
</dbReference>
<dbReference type="EMBL" id="AP027735">
    <property type="protein sequence ID" value="BDZ58491.1"/>
    <property type="molecule type" value="Genomic_DNA"/>
</dbReference>
<evidence type="ECO:0000259" key="11">
    <source>
        <dbReference type="Pfam" id="PF01729"/>
    </source>
</evidence>
<dbReference type="SUPFAM" id="SSF51690">
    <property type="entry name" value="Nicotinate/Quinolinate PRTase C-terminal domain-like"/>
    <property type="match status" value="1"/>
</dbReference>
<dbReference type="PANTHER" id="PTHR32179:SF3">
    <property type="entry name" value="NICOTINATE-NUCLEOTIDE PYROPHOSPHORYLASE [CARBOXYLATING]"/>
    <property type="match status" value="1"/>
</dbReference>
<evidence type="ECO:0000256" key="5">
    <source>
        <dbReference type="ARBA" id="ARBA00022642"/>
    </source>
</evidence>
<dbReference type="PANTHER" id="PTHR32179">
    <property type="entry name" value="NICOTINATE-NUCLEOTIDE PYROPHOSPHORYLASE [CARBOXYLATING]"/>
    <property type="match status" value="1"/>
</dbReference>
<dbReference type="InterPro" id="IPR013785">
    <property type="entry name" value="Aldolase_TIM"/>
</dbReference>
<dbReference type="NCBIfam" id="TIGR00078">
    <property type="entry name" value="nadC"/>
    <property type="match status" value="1"/>
</dbReference>
<evidence type="ECO:0000256" key="3">
    <source>
        <dbReference type="ARBA" id="ARBA00009400"/>
    </source>
</evidence>
<evidence type="ECO:0000313" key="14">
    <source>
        <dbReference type="Proteomes" id="UP001321421"/>
    </source>
</evidence>
<dbReference type="PIRSF" id="PIRSF006250">
    <property type="entry name" value="NadC_ModD"/>
    <property type="match status" value="1"/>
</dbReference>
<dbReference type="RefSeq" id="WP_289230903.1">
    <property type="nucleotide sequence ID" value="NZ_AP027735.1"/>
</dbReference>
<keyword evidence="5" id="KW-0662">Pyridine nucleotide biosynthesis</keyword>
<dbReference type="Gene3D" id="3.90.1170.20">
    <property type="entry name" value="Quinolinate phosphoribosyl transferase, N-terminal domain"/>
    <property type="match status" value="1"/>
</dbReference>
<comment type="function">
    <text evidence="1">Involved in the catabolism of quinolinic acid (QA).</text>
</comment>
<evidence type="ECO:0000256" key="4">
    <source>
        <dbReference type="ARBA" id="ARBA00011944"/>
    </source>
</evidence>
<dbReference type="InterPro" id="IPR036068">
    <property type="entry name" value="Nicotinate_pribotase-like_C"/>
</dbReference>